<sequence length="94" mass="11397">MSKYTLEQYLQSMKDDKESVIKDIANFYSEHPDDFEQVQIFMSEKKNSFNDKYFMNFPSDLNDMLEAKYFGFQTWVDYSEIVNYCRDLMDSFRA</sequence>
<proteinExistence type="predicted"/>
<evidence type="ECO:0000313" key="2">
    <source>
        <dbReference type="Proteomes" id="UP001139461"/>
    </source>
</evidence>
<accession>A0A9X1QTW9</accession>
<name>A0A9X1QTW9_9FLAO</name>
<dbReference type="AlphaFoldDB" id="A0A9X1QTW9"/>
<reference evidence="1" key="1">
    <citation type="submission" date="2021-09" db="EMBL/GenBank/DDBJ databases">
        <title>Genome of Aequorivita sp. strain F47161.</title>
        <authorList>
            <person name="Wang Y."/>
        </authorList>
    </citation>
    <scope>NUCLEOTIDE SEQUENCE</scope>
    <source>
        <strain evidence="1">F47161</strain>
    </source>
</reference>
<dbReference type="Proteomes" id="UP001139461">
    <property type="component" value="Unassembled WGS sequence"/>
</dbReference>
<keyword evidence="2" id="KW-1185">Reference proteome</keyword>
<comment type="caution">
    <text evidence="1">The sequence shown here is derived from an EMBL/GenBank/DDBJ whole genome shotgun (WGS) entry which is preliminary data.</text>
</comment>
<organism evidence="1 2">
    <name type="scientific">Aequorivita vitellina</name>
    <dbReference type="NCBI Taxonomy" id="2874475"/>
    <lineage>
        <taxon>Bacteria</taxon>
        <taxon>Pseudomonadati</taxon>
        <taxon>Bacteroidota</taxon>
        <taxon>Flavobacteriia</taxon>
        <taxon>Flavobacteriales</taxon>
        <taxon>Flavobacteriaceae</taxon>
        <taxon>Aequorivita</taxon>
    </lineage>
</organism>
<dbReference type="EMBL" id="JAIRBA010000018">
    <property type="protein sequence ID" value="MCG2419381.1"/>
    <property type="molecule type" value="Genomic_DNA"/>
</dbReference>
<dbReference type="RefSeq" id="WP_237603170.1">
    <property type="nucleotide sequence ID" value="NZ_JAIRBA010000018.1"/>
</dbReference>
<gene>
    <name evidence="1" type="ORF">K8089_10130</name>
</gene>
<protein>
    <submittedName>
        <fullName evidence="1">Uncharacterized protein</fullName>
    </submittedName>
</protein>
<evidence type="ECO:0000313" key="1">
    <source>
        <dbReference type="EMBL" id="MCG2419381.1"/>
    </source>
</evidence>